<feature type="compositionally biased region" description="Acidic residues" evidence="5">
    <location>
        <begin position="535"/>
        <end position="549"/>
    </location>
</feature>
<keyword evidence="4" id="KW-0175">Coiled coil</keyword>
<dbReference type="InterPro" id="IPR006709">
    <property type="entry name" value="SSU_processome_Utp14"/>
</dbReference>
<feature type="compositionally biased region" description="Basic residues" evidence="5">
    <location>
        <begin position="21"/>
        <end position="30"/>
    </location>
</feature>
<keyword evidence="7" id="KW-1185">Reference proteome</keyword>
<dbReference type="GO" id="GO:0006364">
    <property type="term" value="P:rRNA processing"/>
    <property type="evidence" value="ECO:0007669"/>
    <property type="project" value="InterPro"/>
</dbReference>
<reference evidence="6 7" key="1">
    <citation type="submission" date="2014-03" db="EMBL/GenBank/DDBJ databases">
        <title>The Genome Sequence of Plasmodium fragile nilgiri.</title>
        <authorList>
            <consortium name="The Broad Institute Genomics Platform"/>
            <consortium name="The Broad Institute Genome Sequencing Center for Infectious Disease"/>
            <person name="Neafsey D."/>
            <person name="Duraisingh M."/>
            <person name="Young S.K."/>
            <person name="Zeng Q."/>
            <person name="Gargeya S."/>
            <person name="Abouelleil A."/>
            <person name="Alvarado L."/>
            <person name="Chapman S.B."/>
            <person name="Gainer-Dewar J."/>
            <person name="Goldberg J."/>
            <person name="Griggs A."/>
            <person name="Gujja S."/>
            <person name="Hansen M."/>
            <person name="Howarth C."/>
            <person name="Imamovic A."/>
            <person name="Larimer J."/>
            <person name="Pearson M."/>
            <person name="Poon T.W."/>
            <person name="Priest M."/>
            <person name="Roberts A."/>
            <person name="Saif S."/>
            <person name="Shea T."/>
            <person name="Sykes S."/>
            <person name="Wortman J."/>
            <person name="Nusbaum C."/>
            <person name="Birren B."/>
        </authorList>
    </citation>
    <scope>NUCLEOTIDE SEQUENCE [LARGE SCALE GENOMIC DNA]</scope>
    <source>
        <strain evidence="7">nilgiri</strain>
    </source>
</reference>
<keyword evidence="2" id="KW-0597">Phosphoprotein</keyword>
<dbReference type="AlphaFoldDB" id="A0A0D9QEP6"/>
<feature type="region of interest" description="Disordered" evidence="5">
    <location>
        <begin position="621"/>
        <end position="647"/>
    </location>
</feature>
<dbReference type="VEuPathDB" id="PlasmoDB:AK88_05088"/>
<name>A0A0D9QEP6_PLAFR</name>
<dbReference type="Proteomes" id="UP000054561">
    <property type="component" value="Unassembled WGS sequence"/>
</dbReference>
<feature type="region of interest" description="Disordered" evidence="5">
    <location>
        <begin position="713"/>
        <end position="744"/>
    </location>
</feature>
<dbReference type="EMBL" id="KQ001736">
    <property type="protein sequence ID" value="KJP85277.1"/>
    <property type="molecule type" value="Genomic_DNA"/>
</dbReference>
<evidence type="ECO:0000313" key="6">
    <source>
        <dbReference type="EMBL" id="KJP85277.1"/>
    </source>
</evidence>
<organism evidence="6 7">
    <name type="scientific">Plasmodium fragile</name>
    <dbReference type="NCBI Taxonomy" id="5857"/>
    <lineage>
        <taxon>Eukaryota</taxon>
        <taxon>Sar</taxon>
        <taxon>Alveolata</taxon>
        <taxon>Apicomplexa</taxon>
        <taxon>Aconoidasida</taxon>
        <taxon>Haemosporida</taxon>
        <taxon>Plasmodiidae</taxon>
        <taxon>Plasmodium</taxon>
        <taxon>Plasmodium (Plasmodium)</taxon>
    </lineage>
</organism>
<dbReference type="OrthoDB" id="378860at2759"/>
<comment type="subcellular location">
    <subcellularLocation>
        <location evidence="1">Nucleus</location>
        <location evidence="1">Nucleolus</location>
    </subcellularLocation>
</comment>
<evidence type="ECO:0000313" key="7">
    <source>
        <dbReference type="Proteomes" id="UP000054561"/>
    </source>
</evidence>
<protein>
    <recommendedName>
        <fullName evidence="8">U3 small nucleolar RNA-associated protein 14</fullName>
    </recommendedName>
</protein>
<feature type="region of interest" description="Disordered" evidence="5">
    <location>
        <begin position="1"/>
        <end position="156"/>
    </location>
</feature>
<feature type="compositionally biased region" description="Acidic residues" evidence="5">
    <location>
        <begin position="128"/>
        <end position="149"/>
    </location>
</feature>
<dbReference type="GeneID" id="24270402"/>
<proteinExistence type="predicted"/>
<dbReference type="RefSeq" id="XP_012338113.1">
    <property type="nucleotide sequence ID" value="XM_012482690.1"/>
</dbReference>
<keyword evidence="3" id="KW-0539">Nucleus</keyword>
<sequence>MEDHLEDASTTLNGGLAEMRVKKKKNKAKKMGGGDLKKKRHKDGLAKKSAAIKMARLIEKGKIPSLKGTIKKKMSQVKGASVNNASGDDDDCGGDSRRALKKRKRKEKRKGKKLAKGKQGKKKKGQTEEEDPTDDEPDEAPDEEEDADGLELFQGEDVILEEDKQMKTKGMGKKSDPSANLITFLRKYNYQEEGFLKRKKYRGQDNEEVEGYGFPPEDAEAESYQYMSQKGDVYKIEKPLERVDLADFIYTDGVCAEQIGEDINMLKRGTVEKGKALRHMSVLEEQKINEHLAYVNNVDIINKMNKSFYVINNAQGVHFGQGGKNGPLQVNSEEFLNKSLLRRRGGVAEGKDEVGRGEGDRDERSEGRGAVGNREDSLTALQFEAEMQKNLRMSKMLIVSDDVLKTEREKKRDELKKIAQLKALLLKEEKKNKYKKRIKSKSYRRHLRMKEKKEEEKIFAKIHSEDPDLAQNLALYEKEYAQKRNLINNVNKRKTVRLLNRYKNEELKKQMLRSFQAEKEEKNVLRRIIERAVVEEEDGGGTGTDEEEASSIGQAGRSMGEEGRNPDDQINTSSGLTKKNKVRKELQKRNLERFSFVRNAEERKRDEELYEQRKRLLDKMQRRKDDKDLMTNTSSDEGSGVEGGRLDLGLSHEVRRSSAKEASKARAQLARDADLVNALRKGGILGTEEGQLGANSTEESALGVDLLENSSGLVPRINPTGENASIGGENTLGENPPEEDTPIAGDLRDVNAIDAIDAIDDGSVLQNLGEDLSVYNFENGVYEDYVNLNADAGNGDIPREDDELFQLSEDERVTTERVSEREWCNYETLLELEKNKIMKEKEIIEKKKKIPVHTISVFNRKDRKFEKYFIDKVPYPYDKQDYEKTLNISLNKEVNDISAHAKLVAPRLSNRVGNIVSPLVRNPFEIARILTLKRGKNRSKL</sequence>
<dbReference type="GO" id="GO:0032040">
    <property type="term" value="C:small-subunit processome"/>
    <property type="evidence" value="ECO:0007669"/>
    <property type="project" value="InterPro"/>
</dbReference>
<dbReference type="PANTHER" id="PTHR14150">
    <property type="entry name" value="U3 SMALL NUCLEOLAR RNA-ASSOCIATED PROTEIN 14"/>
    <property type="match status" value="1"/>
</dbReference>
<evidence type="ECO:0000256" key="1">
    <source>
        <dbReference type="ARBA" id="ARBA00004604"/>
    </source>
</evidence>
<feature type="region of interest" description="Disordered" evidence="5">
    <location>
        <begin position="346"/>
        <end position="375"/>
    </location>
</feature>
<evidence type="ECO:0000256" key="5">
    <source>
        <dbReference type="SAM" id="MobiDB-lite"/>
    </source>
</evidence>
<feature type="compositionally biased region" description="Basic residues" evidence="5">
    <location>
        <begin position="99"/>
        <end position="124"/>
    </location>
</feature>
<feature type="compositionally biased region" description="Basic and acidic residues" evidence="5">
    <location>
        <begin position="349"/>
        <end position="375"/>
    </location>
</feature>
<feature type="compositionally biased region" description="Polar residues" evidence="5">
    <location>
        <begin position="568"/>
        <end position="577"/>
    </location>
</feature>
<evidence type="ECO:0000256" key="4">
    <source>
        <dbReference type="SAM" id="Coils"/>
    </source>
</evidence>
<accession>A0A0D9QEP6</accession>
<dbReference type="OMA" id="CSGDDCS"/>
<evidence type="ECO:0000256" key="2">
    <source>
        <dbReference type="ARBA" id="ARBA00022553"/>
    </source>
</evidence>
<dbReference type="Pfam" id="PF04615">
    <property type="entry name" value="Utp14"/>
    <property type="match status" value="1"/>
</dbReference>
<feature type="coiled-coil region" evidence="4">
    <location>
        <begin position="404"/>
        <end position="431"/>
    </location>
</feature>
<feature type="region of interest" description="Disordered" evidence="5">
    <location>
        <begin position="535"/>
        <end position="584"/>
    </location>
</feature>
<dbReference type="PANTHER" id="PTHR14150:SF12">
    <property type="entry name" value="U3 SMALL NUCLEOLAR RNA-ASSOCIATED PROTEIN 14 HOMOLOG A"/>
    <property type="match status" value="1"/>
</dbReference>
<gene>
    <name evidence="6" type="ORF">AK88_05088</name>
</gene>
<evidence type="ECO:0008006" key="8">
    <source>
        <dbReference type="Google" id="ProtNLM"/>
    </source>
</evidence>
<evidence type="ECO:0000256" key="3">
    <source>
        <dbReference type="ARBA" id="ARBA00023242"/>
    </source>
</evidence>